<dbReference type="SUPFAM" id="SSF53955">
    <property type="entry name" value="Lysozyme-like"/>
    <property type="match status" value="1"/>
</dbReference>
<keyword evidence="2" id="KW-1185">Reference proteome</keyword>
<dbReference type="EMBL" id="JASNJD010000032">
    <property type="protein sequence ID" value="MDK3020766.1"/>
    <property type="molecule type" value="Genomic_DNA"/>
</dbReference>
<dbReference type="InterPro" id="IPR023346">
    <property type="entry name" value="Lysozyme-like_dom_sf"/>
</dbReference>
<sequence length="274" mass="29411">MEPFDEDLIAPPQRGAFSLEDDMDRSAFYAALRKRDSGIFGTALSQRQVDGLEALLDACAGLSLHHAAHVLGESYHETGGGMFPVKETVYRSSKDLRPSDATVIGRLEAAWRKGKLPWVRAPYWREGWFGRGVIQLTHADNYRRASALVGIDLVSHPEAALEPAISARIAAEGCATGLFTGRKLTDFDLPGGGYDHAAARAIVNGDARLNGLKVSGYAEAFERALRAAGWGVAPEIEPEPVEETDPTTAGPPAAATPSFFTALLRKILSILKGA</sequence>
<comment type="caution">
    <text evidence="1">The sequence shown here is derived from an EMBL/GenBank/DDBJ whole genome shotgun (WGS) entry which is preliminary data.</text>
</comment>
<dbReference type="Proteomes" id="UP001243757">
    <property type="component" value="Unassembled WGS sequence"/>
</dbReference>
<protein>
    <recommendedName>
        <fullName evidence="3">Glycoside hydrolase family 19 catalytic domain-containing protein</fullName>
    </recommendedName>
</protein>
<gene>
    <name evidence="1" type="ORF">QO033_24080</name>
</gene>
<proteinExistence type="predicted"/>
<evidence type="ECO:0000313" key="1">
    <source>
        <dbReference type="EMBL" id="MDK3020766.1"/>
    </source>
</evidence>
<dbReference type="RefSeq" id="WP_284483284.1">
    <property type="nucleotide sequence ID" value="NZ_JASNJD010000032.1"/>
</dbReference>
<evidence type="ECO:0000313" key="2">
    <source>
        <dbReference type="Proteomes" id="UP001243757"/>
    </source>
</evidence>
<accession>A0ABT7F842</accession>
<organism evidence="1 2">
    <name type="scientific">Pseudodonghicola flavimaris</name>
    <dbReference type="NCBI Taxonomy" id="3050036"/>
    <lineage>
        <taxon>Bacteria</taxon>
        <taxon>Pseudomonadati</taxon>
        <taxon>Pseudomonadota</taxon>
        <taxon>Alphaproteobacteria</taxon>
        <taxon>Rhodobacterales</taxon>
        <taxon>Paracoccaceae</taxon>
        <taxon>Pseudodonghicola</taxon>
    </lineage>
</organism>
<evidence type="ECO:0008006" key="3">
    <source>
        <dbReference type="Google" id="ProtNLM"/>
    </source>
</evidence>
<dbReference type="Gene3D" id="1.10.530.10">
    <property type="match status" value="1"/>
</dbReference>
<reference evidence="1 2" key="1">
    <citation type="submission" date="2023-05" db="EMBL/GenBank/DDBJ databases">
        <title>Pseudodonghicola sp. nov.</title>
        <authorList>
            <person name="Huang J."/>
        </authorList>
    </citation>
    <scope>NUCLEOTIDE SEQUENCE [LARGE SCALE GENOMIC DNA]</scope>
    <source>
        <strain evidence="1 2">IC7</strain>
    </source>
</reference>
<name>A0ABT7F842_9RHOB</name>